<dbReference type="KEGG" id="lmat:92516653"/>
<feature type="region of interest" description="Disordered" evidence="1">
    <location>
        <begin position="1266"/>
        <end position="1289"/>
    </location>
</feature>
<feature type="compositionally biased region" description="Low complexity" evidence="1">
    <location>
        <begin position="1524"/>
        <end position="1535"/>
    </location>
</feature>
<evidence type="ECO:0000313" key="3">
    <source>
        <dbReference type="Proteomes" id="UP000673552"/>
    </source>
</evidence>
<gene>
    <name evidence="2" type="ORF">LSCM1_06731</name>
</gene>
<feature type="region of interest" description="Disordered" evidence="1">
    <location>
        <begin position="1600"/>
        <end position="1647"/>
    </location>
</feature>
<dbReference type="EMBL" id="JAFEUZ010000018">
    <property type="protein sequence ID" value="KAG5481055.1"/>
    <property type="molecule type" value="Genomic_DNA"/>
</dbReference>
<keyword evidence="3" id="KW-1185">Reference proteome</keyword>
<feature type="region of interest" description="Disordered" evidence="1">
    <location>
        <begin position="1511"/>
        <end position="1585"/>
    </location>
</feature>
<feature type="region of interest" description="Disordered" evidence="1">
    <location>
        <begin position="865"/>
        <end position="924"/>
    </location>
</feature>
<dbReference type="OrthoDB" id="273711at2759"/>
<reference evidence="3" key="2">
    <citation type="journal article" date="2021" name="Sci. Data">
        <title>Chromosome-scale genome sequencing, assembly and annotation of six genomes from subfamily Leishmaniinae.</title>
        <authorList>
            <person name="Almutairi H."/>
            <person name="Urbaniak M.D."/>
            <person name="Bates M.D."/>
            <person name="Jariyapan N."/>
            <person name="Kwakye-Nuako G."/>
            <person name="Thomaz Soccol V."/>
            <person name="Al-Salem W.S."/>
            <person name="Dillon R.J."/>
            <person name="Bates P.A."/>
            <person name="Gatherer D."/>
        </authorList>
    </citation>
    <scope>NUCLEOTIDE SEQUENCE [LARGE SCALE GENOMIC DNA]</scope>
</reference>
<feature type="compositionally biased region" description="Basic and acidic residues" evidence="1">
    <location>
        <begin position="1266"/>
        <end position="1278"/>
    </location>
</feature>
<feature type="compositionally biased region" description="Polar residues" evidence="1">
    <location>
        <begin position="1761"/>
        <end position="1770"/>
    </location>
</feature>
<reference evidence="3" key="1">
    <citation type="journal article" date="2021" name="Microbiol. Resour. Announc.">
        <title>LGAAP: Leishmaniinae Genome Assembly and Annotation Pipeline.</title>
        <authorList>
            <person name="Almutairi H."/>
            <person name="Urbaniak M.D."/>
            <person name="Bates M.D."/>
            <person name="Jariyapan N."/>
            <person name="Kwakye-Nuako G."/>
            <person name="Thomaz-Soccol V."/>
            <person name="Al-Salem W.S."/>
            <person name="Dillon R.J."/>
            <person name="Bates P.A."/>
            <person name="Gatherer D."/>
        </authorList>
    </citation>
    <scope>NUCLEOTIDE SEQUENCE [LARGE SCALE GENOMIC DNA]</scope>
</reference>
<feature type="region of interest" description="Disordered" evidence="1">
    <location>
        <begin position="2516"/>
        <end position="2548"/>
    </location>
</feature>
<organism evidence="2 3">
    <name type="scientific">Leishmania martiniquensis</name>
    <dbReference type="NCBI Taxonomy" id="1580590"/>
    <lineage>
        <taxon>Eukaryota</taxon>
        <taxon>Discoba</taxon>
        <taxon>Euglenozoa</taxon>
        <taxon>Kinetoplastea</taxon>
        <taxon>Metakinetoplastina</taxon>
        <taxon>Trypanosomatida</taxon>
        <taxon>Trypanosomatidae</taxon>
        <taxon>Leishmaniinae</taxon>
        <taxon>Leishmania</taxon>
    </lineage>
</organism>
<proteinExistence type="predicted"/>
<accession>A0A836KSG3</accession>
<feature type="region of interest" description="Disordered" evidence="1">
    <location>
        <begin position="99"/>
        <end position="149"/>
    </location>
</feature>
<feature type="region of interest" description="Disordered" evidence="1">
    <location>
        <begin position="1"/>
        <end position="24"/>
    </location>
</feature>
<feature type="compositionally biased region" description="Polar residues" evidence="1">
    <location>
        <begin position="1947"/>
        <end position="1959"/>
    </location>
</feature>
<feature type="compositionally biased region" description="Basic and acidic residues" evidence="1">
    <location>
        <begin position="1774"/>
        <end position="1787"/>
    </location>
</feature>
<dbReference type="GeneID" id="92516653"/>
<feature type="compositionally biased region" description="Polar residues" evidence="1">
    <location>
        <begin position="906"/>
        <end position="924"/>
    </location>
</feature>
<feature type="compositionally biased region" description="Acidic residues" evidence="1">
    <location>
        <begin position="1064"/>
        <end position="1075"/>
    </location>
</feature>
<feature type="compositionally biased region" description="Low complexity" evidence="1">
    <location>
        <begin position="940"/>
        <end position="954"/>
    </location>
</feature>
<feature type="compositionally biased region" description="Acidic residues" evidence="1">
    <location>
        <begin position="1116"/>
        <end position="1127"/>
    </location>
</feature>
<feature type="region of interest" description="Disordered" evidence="1">
    <location>
        <begin position="1743"/>
        <end position="1817"/>
    </location>
</feature>
<feature type="compositionally biased region" description="Polar residues" evidence="1">
    <location>
        <begin position="1"/>
        <end position="15"/>
    </location>
</feature>
<feature type="region of interest" description="Disordered" evidence="1">
    <location>
        <begin position="1918"/>
        <end position="1961"/>
    </location>
</feature>
<feature type="compositionally biased region" description="Polar residues" evidence="1">
    <location>
        <begin position="2355"/>
        <end position="2366"/>
    </location>
</feature>
<feature type="compositionally biased region" description="Basic and acidic residues" evidence="1">
    <location>
        <begin position="2671"/>
        <end position="2681"/>
    </location>
</feature>
<dbReference type="Proteomes" id="UP000673552">
    <property type="component" value="Unassembled WGS sequence"/>
</dbReference>
<name>A0A836KSG3_9TRYP</name>
<feature type="compositionally biased region" description="Polar residues" evidence="1">
    <location>
        <begin position="123"/>
        <end position="139"/>
    </location>
</feature>
<comment type="caution">
    <text evidence="2">The sequence shown here is derived from an EMBL/GenBank/DDBJ whole genome shotgun (WGS) entry which is preliminary data.</text>
</comment>
<sequence length="2836" mass="300613">MRRTDLTSTPQSTEGSGAAARSDDAVATVFPEDPVAPPSSSVLYTLLQDLGLTATAQALREELLRQQSRVALPSPPSLPSQASEIFVALSHENGAASPNSLAALLSPPRSADVSPPQGKTADPASSSVEPLPGSVQSSLAAGAPQRDVRMSSGTIPAGDIAAELQRKLQSYCHLSQCAKVITGLAASAVEPLLAMSPASTAATTTPLQLVETLTDIWHSERRAALPHRATAGKADAALAAGVHSHRARDFEVAALIARAAWCELRITELVFMQEVHLAHSSTAATAHSVATKPLNEAQCELVDVAGQLVTALQELRTTCGAAAARRRGVSAPPQDASGTSSIPAGVVIASSIVSRLHSKSVGWLRNAECIMAWVLRRQGAFDISAEAAQASSCAQQQRKRRCLEASTTSTFTEGPPDPVCCCAASPLLKPLQDVILGLPTDTSAPAPSYQQCLEAEIARSAAATVKSEAASLIESAPVAVARDECALFSSVRIPITVRVAMTVQRVKLLLTLIGALLYNGEGSILCVLEDVAADSIRSWWMRQSAMSAQFLVQCAHQLNSILTPSLAHSSAAAQASPPSRHQALSAASEAAVHSLREELEALAKEVLLCACPLACIAPPVRQDSRLDLLVRLINALQQAHDARAAHLDRYVLQSCTTAAANIAISVSSPLSAAADVFSPLSSVSSPTLGSEGSPITSPEWTVRVPSPFGLDLRGATGHPTPPEQAPQSSIGSDTSSISDSLEAARTAAQVLQWKPHFTQLLATIATGRWQAQHYAPQAPYPGSRYHRLRLRMRDALRHAQELLRLQPRLQVGARGVVYPPHPALGSDPDPGVSLSLVEQMPCVLQLATLQDARVLQRRVGRRLAREARSDEVHAAPAENSASNGGGGDTAPALAASLTDRRAASPPSVSQARTAGWSNTTSTSGYRSATSMLAAATATALGRPPTATATDGPTASHRAASGNEGRVATATSTSARPPEGQRSASPHGEADAGERRANALMAPSSEPATGTAELESSPPQPAPSEAVSSRSSTSHADAETDSSAFGVAAAAVAVSPEPQWGSDGEGQDEDEDAADDPQLERWHLHGDEAQEELEEADEEAAAIVDDDDGIDWAQSDGQEEEDDEEGAEEVGSQASSADMDYERAEDEMKEEVECVEATPDGRLLALLTARGRLMVLRMQAHDSTWHYEEEVLIDTSLPNMPSREKRLQWYESLSSFVHFSPCRRFLLAAVQFAAVELKPNSTCAMARAANGGTGQLNVYSLHRDGDDGEEAACKSRGDLEQEDDSSASAAIGGARERLRRLVGLTTDRLYGTFCPHDGPCLSARWVDTRWWGGGRRSRWANSAVEPLNSTNAAATVLLQSMKAGDLAGKSTTTTALSAKDSVAHRMMPESWRAAAGVLLSEYQCISLGMDDLILRWLPACGVVLQRILTEPAQDIIVSPLMAAFYVASDNGDLYMYDAWDERSMTDGHPCGSGEDADPCDMYSKSPSTTQAHRLVLPVTEEGHPRFHRVGRMQHQHQYDYSTAASTRSPQSQQQQERSLRRDTLDDPDTADQVQSNRSSAHYTGPVTPVFQRFVDPSRGMSGSQSHTPFYPHHPYYYDSGAAVQGGFSDNDEDYEEGHEVAQSRLGGKPAEESTRQKSSGQAKAGADSVGWTALPRHLRWLLPHQWAAHTPWDAQLGRRLIRHLLCHTRAATPADIGELFYERDEETAAVGAASAVEADEGDQPSLMDERENLYDARGRHRARLHGASGGAAVSVHDEEGTTYGTSGSRQDVSSEDEHGSCDSAEREYAYTNGADYDDDDDGARRPLPSRVMNGGGRSHISSEAAAAAAAATKGVPVPVLECAAHPTPARGPLQRAYYPSGACLVYRSVARALCSAGDLTDRQTQSEMGPGGATHHLLSMAFSGEPQWRAGQRLWSREAEEAGAPQAWQRLSPQRSAAVDHGDARDGTQLQQGDGDTSADSIAGPSAPLTLWSTAALARVLLWKDYFSTSRHLAGAKAEAWAEWESEVLATTYHADVLPRWYTRHAGSSTEPRWSATELLAVRGYLGPRDAWRRCAPASQRGLAATARNGRYLCIMASVGPYRKLVNPREPLRDMPGFYASVVFDVYAGAVLRVIPVCPTELNGLRGQCMWTSERHESDPKAPIYRLPCTVTVVPLPPASAATATAGKVASLSSPTRARADSNESPTRLLFDRGLPSAALCDEGVVDDEEDGEPTEVVTLTVGGLGNCIYVFDALSGRRLVHEAETARHCGESAAAAYEASTLSDKARSKARGARSAGVRRDSAAVLPSVAAARPGAPSSLPLTAASPALPASIRKPADVLVSVTTWGRGTGFDGITDRPSTTSSPCPSWMRETGTGESSSVTAQPSHLTTSETQAAAAAEALAMSEAVARSGAPAPWLLQRAAPSELCGWHLRGILWWVHEHPQPSTLYGSDAGSAVTEREARWSAESVLAGGAGARVSGGRVKGNGTTRAASGRGQGAVNRAVTPSLSPAFTTLAANAAFTFFYQTLLGVAGGTAPTTVSEESHSRRQHTAESSTAALGAAAAGSPHRTTGVGYPSYGFVWRQRRCRLLQRLLRHYDVGMLWQAYVALFCASTTAAGSLAPQSAVCALVQWALSTDKAATAAAAFLGPSIGHTRWIWCRTPSPPEGRKGASAPSKQLHLSGGRVRRATARSHDVEHDDVGRGGAKAGLQARSTVPFACVLQQREEFVAELQALDMQQQQQQATGSITATSLARSMASVQAKSLLASVRAQAMVEGMLPLNAKGRGAQQQRSVAAAATHESASSAVVKLPPSHHQNQLHVDVVNCVATWLDANGGFYVCCGCEDGGLYIMGGCVTD</sequence>
<feature type="compositionally biased region" description="Basic and acidic residues" evidence="1">
    <location>
        <begin position="987"/>
        <end position="996"/>
    </location>
</feature>
<feature type="region of interest" description="Disordered" evidence="1">
    <location>
        <begin position="1466"/>
        <end position="1490"/>
    </location>
</feature>
<feature type="compositionally biased region" description="Polar residues" evidence="1">
    <location>
        <begin position="1550"/>
        <end position="1560"/>
    </location>
</feature>
<evidence type="ECO:0000256" key="1">
    <source>
        <dbReference type="SAM" id="MobiDB-lite"/>
    </source>
</evidence>
<feature type="region of interest" description="Disordered" evidence="1">
    <location>
        <begin position="1054"/>
        <end position="1075"/>
    </location>
</feature>
<feature type="region of interest" description="Disordered" evidence="1">
    <location>
        <begin position="2331"/>
        <end position="2366"/>
    </location>
</feature>
<evidence type="ECO:0000313" key="2">
    <source>
        <dbReference type="EMBL" id="KAG5481055.1"/>
    </source>
</evidence>
<feature type="region of interest" description="Disordered" evidence="1">
    <location>
        <begin position="1088"/>
        <end position="1141"/>
    </location>
</feature>
<feature type="compositionally biased region" description="Acidic residues" evidence="1">
    <location>
        <begin position="1088"/>
        <end position="1109"/>
    </location>
</feature>
<feature type="region of interest" description="Disordered" evidence="1">
    <location>
        <begin position="711"/>
        <end position="736"/>
    </location>
</feature>
<protein>
    <submittedName>
        <fullName evidence="2">Uncharacterized protein</fullName>
    </submittedName>
</protein>
<feature type="compositionally biased region" description="Low complexity" evidence="1">
    <location>
        <begin position="1011"/>
        <end position="1028"/>
    </location>
</feature>
<feature type="region of interest" description="Disordered" evidence="1">
    <location>
        <begin position="2642"/>
        <end position="2685"/>
    </location>
</feature>
<feature type="region of interest" description="Disordered" evidence="1">
    <location>
        <begin position="940"/>
        <end position="1039"/>
    </location>
</feature>
<feature type="compositionally biased region" description="Low complexity" evidence="1">
    <location>
        <begin position="99"/>
        <end position="111"/>
    </location>
</feature>
<feature type="compositionally biased region" description="Low complexity" evidence="1">
    <location>
        <begin position="2532"/>
        <end position="2546"/>
    </location>
</feature>
<dbReference type="RefSeq" id="XP_067179488.1">
    <property type="nucleotide sequence ID" value="XM_067324141.1"/>
</dbReference>